<dbReference type="EMBL" id="LRQB01000078">
    <property type="protein sequence ID" value="KXA19105.1"/>
    <property type="molecule type" value="Genomic_DNA"/>
</dbReference>
<dbReference type="PANTHER" id="PTHR36849:SF1">
    <property type="entry name" value="CYTOPLASMIC PROTEIN"/>
    <property type="match status" value="1"/>
</dbReference>
<evidence type="ECO:0000313" key="1">
    <source>
        <dbReference type="EMBL" id="KXA19105.1"/>
    </source>
</evidence>
<sequence length="127" mass="14881">MCEKGINSNHIVQIKRVYECADNDDGFRILVDRLWPRGLSKERAHINEWCKDIAPTTELRRWFNHDSERFDEFSHRYVDELDANGEAVEHIIALCNQYSTITLVYAAKNPSINHALVLQHYLQNLLV</sequence>
<proteinExistence type="predicted"/>
<organism evidence="1 2">
    <name type="scientific">Gardnerella vaginalis</name>
    <dbReference type="NCBI Taxonomy" id="2702"/>
    <lineage>
        <taxon>Bacteria</taxon>
        <taxon>Bacillati</taxon>
        <taxon>Actinomycetota</taxon>
        <taxon>Actinomycetes</taxon>
        <taxon>Bifidobacteriales</taxon>
        <taxon>Bifidobacteriaceae</taxon>
        <taxon>Gardnerella</taxon>
    </lineage>
</organism>
<reference evidence="1 2" key="1">
    <citation type="submission" date="2016-01" db="EMBL/GenBank/DDBJ databases">
        <authorList>
            <person name="Oliw E.H."/>
        </authorList>
    </citation>
    <scope>NUCLEOTIDE SEQUENCE [LARGE SCALE GENOMIC DNA]</scope>
    <source>
        <strain evidence="1 2">PSS_7772B</strain>
    </source>
</reference>
<dbReference type="AlphaFoldDB" id="A0A133NS48"/>
<dbReference type="OrthoDB" id="9790745at2"/>
<name>A0A133NS48_GARVA</name>
<evidence type="ECO:0000313" key="2">
    <source>
        <dbReference type="Proteomes" id="UP000070687"/>
    </source>
</evidence>
<accession>A0A133NS48</accession>
<dbReference type="Proteomes" id="UP000070687">
    <property type="component" value="Unassembled WGS sequence"/>
</dbReference>
<protein>
    <recommendedName>
        <fullName evidence="3">MarR family transcriptional regulator</fullName>
    </recommendedName>
</protein>
<gene>
    <name evidence="1" type="ORF">HMPREF3208_01229</name>
</gene>
<comment type="caution">
    <text evidence="1">The sequence shown here is derived from an EMBL/GenBank/DDBJ whole genome shotgun (WGS) entry which is preliminary data.</text>
</comment>
<dbReference type="InterPro" id="IPR052552">
    <property type="entry name" value="YeaO-like"/>
</dbReference>
<dbReference type="PANTHER" id="PTHR36849">
    <property type="entry name" value="CYTOPLASMIC PROTEIN-RELATED"/>
    <property type="match status" value="1"/>
</dbReference>
<evidence type="ECO:0008006" key="3">
    <source>
        <dbReference type="Google" id="ProtNLM"/>
    </source>
</evidence>
<dbReference type="PATRIC" id="fig|2702.100.peg.1215"/>
<dbReference type="Pfam" id="PF22752">
    <property type="entry name" value="DUF488-N3i"/>
    <property type="match status" value="1"/>
</dbReference>
<dbReference type="RefSeq" id="WP_064347578.1">
    <property type="nucleotide sequence ID" value="NZ_KQ956870.1"/>
</dbReference>